<evidence type="ECO:0000313" key="2">
    <source>
        <dbReference type="EMBL" id="NEU77216.1"/>
    </source>
</evidence>
<feature type="compositionally biased region" description="Basic and acidic residues" evidence="1">
    <location>
        <begin position="18"/>
        <end position="40"/>
    </location>
</feature>
<protein>
    <submittedName>
        <fullName evidence="2">Uncharacterized protein</fullName>
    </submittedName>
</protein>
<sequence>MGDKGRRVWGQGEGGDGCGDKEDKEDKGDKCPMPHAHLDDAQCPMTADAPLGETPRPHCLPHAPCPITNSSFYAQGVDKS</sequence>
<gene>
    <name evidence="2" type="ORF">PI95_033185</name>
</gene>
<evidence type="ECO:0000313" key="3">
    <source>
        <dbReference type="Proteomes" id="UP000031549"/>
    </source>
</evidence>
<evidence type="ECO:0000256" key="1">
    <source>
        <dbReference type="SAM" id="MobiDB-lite"/>
    </source>
</evidence>
<keyword evidence="3" id="KW-1185">Reference proteome</keyword>
<dbReference type="AlphaFoldDB" id="A0A846HIM8"/>
<proteinExistence type="predicted"/>
<dbReference type="EMBL" id="JTCM02000165">
    <property type="protein sequence ID" value="NEU77216.1"/>
    <property type="molecule type" value="Genomic_DNA"/>
</dbReference>
<dbReference type="RefSeq" id="WP_039752900.1">
    <property type="nucleotide sequence ID" value="NZ_JTCM02000165.1"/>
</dbReference>
<organism evidence="2 3">
    <name type="scientific">Hassallia byssoidea VB512170</name>
    <dbReference type="NCBI Taxonomy" id="1304833"/>
    <lineage>
        <taxon>Bacteria</taxon>
        <taxon>Bacillati</taxon>
        <taxon>Cyanobacteriota</taxon>
        <taxon>Cyanophyceae</taxon>
        <taxon>Nostocales</taxon>
        <taxon>Tolypothrichaceae</taxon>
        <taxon>Hassallia</taxon>
    </lineage>
</organism>
<dbReference type="Proteomes" id="UP000031549">
    <property type="component" value="Unassembled WGS sequence"/>
</dbReference>
<comment type="caution">
    <text evidence="2">The sequence shown here is derived from an EMBL/GenBank/DDBJ whole genome shotgun (WGS) entry which is preliminary data.</text>
</comment>
<feature type="region of interest" description="Disordered" evidence="1">
    <location>
        <begin position="1"/>
        <end position="49"/>
    </location>
</feature>
<accession>A0A846HIM8</accession>
<reference evidence="2 3" key="1">
    <citation type="journal article" date="2015" name="Genome Announc.">
        <title>Draft Genome Sequence of Cyanobacterium Hassallia byssoidea Strain VB512170, Isolated from Monuments in India.</title>
        <authorList>
            <person name="Singh D."/>
            <person name="Chandrababunaidu M.M."/>
            <person name="Panda A."/>
            <person name="Sen D."/>
            <person name="Bhattacharyya S."/>
            <person name="Adhikary S.P."/>
            <person name="Tripathy S."/>
        </authorList>
    </citation>
    <scope>NUCLEOTIDE SEQUENCE [LARGE SCALE GENOMIC DNA]</scope>
    <source>
        <strain evidence="2 3">VB512170</strain>
    </source>
</reference>
<name>A0A846HIM8_9CYAN</name>